<keyword evidence="2" id="KW-1185">Reference proteome</keyword>
<evidence type="ECO:0000313" key="2">
    <source>
        <dbReference type="Proteomes" id="UP000607197"/>
    </source>
</evidence>
<comment type="caution">
    <text evidence="1">The sequence shown here is derived from an EMBL/GenBank/DDBJ whole genome shotgun (WGS) entry which is preliminary data.</text>
</comment>
<dbReference type="Proteomes" id="UP000607197">
    <property type="component" value="Unassembled WGS sequence"/>
</dbReference>
<reference evidence="1" key="2">
    <citation type="submission" date="2020-09" db="EMBL/GenBank/DDBJ databases">
        <authorList>
            <person name="Sun Q."/>
            <person name="Ohkuma M."/>
        </authorList>
    </citation>
    <scope>NUCLEOTIDE SEQUENCE</scope>
    <source>
        <strain evidence="1">JCM 19596</strain>
    </source>
</reference>
<gene>
    <name evidence="1" type="ORF">GCM10009039_16260</name>
</gene>
<dbReference type="AlphaFoldDB" id="A0A830FJH9"/>
<dbReference type="EMBL" id="BMPG01000002">
    <property type="protein sequence ID" value="GGL58765.1"/>
    <property type="molecule type" value="Genomic_DNA"/>
</dbReference>
<name>A0A830FJH9_9EURY</name>
<dbReference type="RefSeq" id="WP_188977764.1">
    <property type="nucleotide sequence ID" value="NZ_BMPG01000002.1"/>
</dbReference>
<protein>
    <submittedName>
        <fullName evidence="1">Uncharacterized protein</fullName>
    </submittedName>
</protein>
<reference evidence="1" key="1">
    <citation type="journal article" date="2014" name="Int. J. Syst. Evol. Microbiol.">
        <title>Complete genome sequence of Corynebacterium casei LMG S-19264T (=DSM 44701T), isolated from a smear-ripened cheese.</title>
        <authorList>
            <consortium name="US DOE Joint Genome Institute (JGI-PGF)"/>
            <person name="Walter F."/>
            <person name="Albersmeier A."/>
            <person name="Kalinowski J."/>
            <person name="Ruckert C."/>
        </authorList>
    </citation>
    <scope>NUCLEOTIDE SEQUENCE</scope>
    <source>
        <strain evidence="1">JCM 19596</strain>
    </source>
</reference>
<accession>A0A830FJH9</accession>
<organism evidence="1 2">
    <name type="scientific">Halocalculus aciditolerans</name>
    <dbReference type="NCBI Taxonomy" id="1383812"/>
    <lineage>
        <taxon>Archaea</taxon>
        <taxon>Methanobacteriati</taxon>
        <taxon>Methanobacteriota</taxon>
        <taxon>Stenosarchaea group</taxon>
        <taxon>Halobacteria</taxon>
        <taxon>Halobacteriales</taxon>
        <taxon>Halobacteriaceae</taxon>
        <taxon>Halocalculus</taxon>
    </lineage>
</organism>
<evidence type="ECO:0000313" key="1">
    <source>
        <dbReference type="EMBL" id="GGL58765.1"/>
    </source>
</evidence>
<proteinExistence type="predicted"/>
<sequence length="52" mass="5456">MTTEQGCGQIALSLVNRLSDPVAGRSNYALSSRPPQAVVQLASTTFAYQLSG</sequence>